<feature type="chain" id="PRO_5019314708" evidence="1">
    <location>
        <begin position="23"/>
        <end position="322"/>
    </location>
</feature>
<evidence type="ECO:0000256" key="1">
    <source>
        <dbReference type="SAM" id="SignalP"/>
    </source>
</evidence>
<reference evidence="2 3" key="1">
    <citation type="submission" date="2019-01" db="EMBL/GenBank/DDBJ databases">
        <authorList>
            <person name="Ferrante I. M."/>
        </authorList>
    </citation>
    <scope>NUCLEOTIDE SEQUENCE [LARGE SCALE GENOMIC DNA]</scope>
    <source>
        <strain evidence="2 3">B856</strain>
    </source>
</reference>
<accession>A0A448Z0A0</accession>
<protein>
    <submittedName>
        <fullName evidence="2">Uncharacterized protein</fullName>
    </submittedName>
</protein>
<keyword evidence="1" id="KW-0732">Signal</keyword>
<name>A0A448Z0A0_9STRA</name>
<feature type="signal peptide" evidence="1">
    <location>
        <begin position="1"/>
        <end position="22"/>
    </location>
</feature>
<dbReference type="EMBL" id="CAACVS010000059">
    <property type="protein sequence ID" value="VEU35450.1"/>
    <property type="molecule type" value="Genomic_DNA"/>
</dbReference>
<dbReference type="AlphaFoldDB" id="A0A448Z0A0"/>
<dbReference type="Proteomes" id="UP000291116">
    <property type="component" value="Unassembled WGS sequence"/>
</dbReference>
<keyword evidence="3" id="KW-1185">Reference proteome</keyword>
<evidence type="ECO:0000313" key="3">
    <source>
        <dbReference type="Proteomes" id="UP000291116"/>
    </source>
</evidence>
<proteinExistence type="predicted"/>
<evidence type="ECO:0000313" key="2">
    <source>
        <dbReference type="EMBL" id="VEU35450.1"/>
    </source>
</evidence>
<dbReference type="OrthoDB" id="10487948at2759"/>
<sequence>MTRLSPRCGVLVLFGCIAACSSFGVDRRPLPMIPAPETAGDSPPPIRLPEAAVGALRAAALSVSVVVATLALPPSEEAHAAVPTLDEAIVELSEASYPILRSLDAANFQAFSTRIGDLLLEINPDRVGRAIDLGIDVLDSAPAEKVAEFGASLTAVYGDLSTDTCRLVPLPPSAVAGRFAALAADKVDAGKLEAFKEKWKPPVAALKITADDRICLPPTRAALDKLALAQADLGRSFGRAEARAFVSHTGPMLQTGIPQKKALSLVEDAKTLAPTATPQAKKDFAAAGKKAETASKLEIARNKVAEQKAKQAASRAALASGS</sequence>
<gene>
    <name evidence="2" type="ORF">PSNMU_V1.4_AUG-EV-PASAV3_0022240</name>
</gene>
<organism evidence="2 3">
    <name type="scientific">Pseudo-nitzschia multistriata</name>
    <dbReference type="NCBI Taxonomy" id="183589"/>
    <lineage>
        <taxon>Eukaryota</taxon>
        <taxon>Sar</taxon>
        <taxon>Stramenopiles</taxon>
        <taxon>Ochrophyta</taxon>
        <taxon>Bacillariophyta</taxon>
        <taxon>Bacillariophyceae</taxon>
        <taxon>Bacillariophycidae</taxon>
        <taxon>Bacillariales</taxon>
        <taxon>Bacillariaceae</taxon>
        <taxon>Pseudo-nitzschia</taxon>
    </lineage>
</organism>